<dbReference type="CDD" id="cd13641">
    <property type="entry name" value="PBP2_HisX_like"/>
    <property type="match status" value="1"/>
</dbReference>
<sequence length="339" mass="37146">MRLSRPVGRLMAMAALGAAAWLGAPAAHAADTPACEVSHPVRFGGMNWESNLVLTEIERRILEKGYGCQTDVLPTETLSALAAMGRGDLDVISEIWQNSIADPWAKAVATGKVKSIGTVYLGGEGWYIPRYVAERLPELKSIEDLPRFKDEFADNEDPGKGRFYGCPVGWGCEVVATQIFKADKKLAEAFNLFAPGTGAAQKAAITSAYKRKRNVVFYYWSPTPMVASMDLVRLKFPPYDKAKHQCLTDADCANPEVVDYPENPVLTGVNTKFSEQAPRTTEFLSKVSLPVDVVNGMLAEMDAESLEVTDVADRFLKNHADVWTKWVPADVAERVKAGL</sequence>
<dbReference type="EMBL" id="AEQP01000010">
    <property type="protein sequence ID" value="EFV94835.1"/>
    <property type="molecule type" value="Genomic_DNA"/>
</dbReference>
<dbReference type="GO" id="GO:0043190">
    <property type="term" value="C:ATP-binding cassette (ABC) transporter complex"/>
    <property type="evidence" value="ECO:0007669"/>
    <property type="project" value="InterPro"/>
</dbReference>
<protein>
    <submittedName>
        <fullName evidence="3">ABC transporter, substrate-binding protein, QAT family</fullName>
    </submittedName>
</protein>
<evidence type="ECO:0000256" key="1">
    <source>
        <dbReference type="SAM" id="SignalP"/>
    </source>
</evidence>
<feature type="domain" description="ABC-type glycine betaine transport system substrate-binding" evidence="2">
    <location>
        <begin position="40"/>
        <end position="318"/>
    </location>
</feature>
<dbReference type="AlphaFoldDB" id="E7RY11"/>
<keyword evidence="4" id="KW-1185">Reference proteome</keyword>
<dbReference type="Gene3D" id="3.40.190.100">
    <property type="entry name" value="Glycine betaine-binding periplasmic protein, domain 2"/>
    <property type="match status" value="1"/>
</dbReference>
<keyword evidence="1" id="KW-0732">Signal</keyword>
<dbReference type="HOGENOM" id="CLU_072510_0_0_4"/>
<evidence type="ECO:0000259" key="2">
    <source>
        <dbReference type="Pfam" id="PF04069"/>
    </source>
</evidence>
<dbReference type="InterPro" id="IPR007210">
    <property type="entry name" value="ABC_Gly_betaine_transp_sub-bd"/>
</dbReference>
<dbReference type="GO" id="GO:0022857">
    <property type="term" value="F:transmembrane transporter activity"/>
    <property type="evidence" value="ECO:0007669"/>
    <property type="project" value="InterPro"/>
</dbReference>
<comment type="caution">
    <text evidence="3">The sequence shown here is derived from an EMBL/GenBank/DDBJ whole genome shotgun (WGS) entry which is preliminary data.</text>
</comment>
<name>E7RY11_9BURK</name>
<organism evidence="3 4">
    <name type="scientific">Lautropia mirabilis ATCC 51599</name>
    <dbReference type="NCBI Taxonomy" id="887898"/>
    <lineage>
        <taxon>Bacteria</taxon>
        <taxon>Pseudomonadati</taxon>
        <taxon>Pseudomonadota</taxon>
        <taxon>Betaproteobacteria</taxon>
        <taxon>Burkholderiales</taxon>
        <taxon>Burkholderiaceae</taxon>
        <taxon>Lautropia</taxon>
    </lineage>
</organism>
<dbReference type="Gene3D" id="3.40.190.10">
    <property type="entry name" value="Periplasmic binding protein-like II"/>
    <property type="match status" value="1"/>
</dbReference>
<evidence type="ECO:0000313" key="4">
    <source>
        <dbReference type="Proteomes" id="UP000011021"/>
    </source>
</evidence>
<proteinExistence type="predicted"/>
<feature type="chain" id="PRO_5003221785" evidence="1">
    <location>
        <begin position="30"/>
        <end position="339"/>
    </location>
</feature>
<feature type="signal peptide" evidence="1">
    <location>
        <begin position="1"/>
        <end position="29"/>
    </location>
</feature>
<dbReference type="Pfam" id="PF04069">
    <property type="entry name" value="OpuAC"/>
    <property type="match status" value="1"/>
</dbReference>
<evidence type="ECO:0000313" key="3">
    <source>
        <dbReference type="EMBL" id="EFV94835.1"/>
    </source>
</evidence>
<dbReference type="eggNOG" id="COG2113">
    <property type="taxonomic scope" value="Bacteria"/>
</dbReference>
<dbReference type="STRING" id="887898.HMPREF0551_1582"/>
<dbReference type="RefSeq" id="WP_005673883.1">
    <property type="nucleotide sequence ID" value="NZ_CP146288.1"/>
</dbReference>
<accession>E7RY11</accession>
<reference evidence="3 4" key="1">
    <citation type="submission" date="2010-12" db="EMBL/GenBank/DDBJ databases">
        <authorList>
            <person name="Muzny D."/>
            <person name="Qin X."/>
            <person name="Deng J."/>
            <person name="Jiang H."/>
            <person name="Liu Y."/>
            <person name="Qu J."/>
            <person name="Song X.-Z."/>
            <person name="Zhang L."/>
            <person name="Thornton R."/>
            <person name="Coyle M."/>
            <person name="Francisco L."/>
            <person name="Jackson L."/>
            <person name="Javaid M."/>
            <person name="Korchina V."/>
            <person name="Kovar C."/>
            <person name="Mata R."/>
            <person name="Mathew T."/>
            <person name="Ngo R."/>
            <person name="Nguyen L."/>
            <person name="Nguyen N."/>
            <person name="Okwuonu G."/>
            <person name="Ongeri F."/>
            <person name="Pham C."/>
            <person name="Simmons D."/>
            <person name="Wilczek-Boney K."/>
            <person name="Hale W."/>
            <person name="Jakkamsetti A."/>
            <person name="Pham P."/>
            <person name="Ruth R."/>
            <person name="San Lucas F."/>
            <person name="Warren J."/>
            <person name="Zhang J."/>
            <person name="Zhao Z."/>
            <person name="Zhou C."/>
            <person name="Zhu D."/>
            <person name="Lee S."/>
            <person name="Bess C."/>
            <person name="Blankenburg K."/>
            <person name="Forbes L."/>
            <person name="Fu Q."/>
            <person name="Gubbala S."/>
            <person name="Hirani K."/>
            <person name="Jayaseelan J.C."/>
            <person name="Lara F."/>
            <person name="Munidasa M."/>
            <person name="Palculict T."/>
            <person name="Patil S."/>
            <person name="Pu L.-L."/>
            <person name="Saada N."/>
            <person name="Tang L."/>
            <person name="Weissenberger G."/>
            <person name="Zhu Y."/>
            <person name="Hemphill L."/>
            <person name="Shang Y."/>
            <person name="Youmans B."/>
            <person name="Ayvaz T."/>
            <person name="Ross M."/>
            <person name="Santibanez J."/>
            <person name="Aqrawi P."/>
            <person name="Gross S."/>
            <person name="Joshi V."/>
            <person name="Fowler G."/>
            <person name="Nazareth L."/>
            <person name="Reid J."/>
            <person name="Worley K."/>
            <person name="Petrosino J."/>
            <person name="Highlander S."/>
            <person name="Gibbs R."/>
        </authorList>
    </citation>
    <scope>NUCLEOTIDE SEQUENCE [LARGE SCALE GENOMIC DNA]</scope>
    <source>
        <strain evidence="3 4">ATCC 51599</strain>
    </source>
</reference>
<gene>
    <name evidence="3" type="ORF">HMPREF0551_1582</name>
</gene>
<dbReference type="SUPFAM" id="SSF53850">
    <property type="entry name" value="Periplasmic binding protein-like II"/>
    <property type="match status" value="1"/>
</dbReference>
<dbReference type="Proteomes" id="UP000011021">
    <property type="component" value="Unassembled WGS sequence"/>
</dbReference>